<dbReference type="Gene3D" id="3.10.450.50">
    <property type="match status" value="1"/>
</dbReference>
<dbReference type="InterPro" id="IPR018222">
    <property type="entry name" value="Nuclear_transport_factor_2_euk"/>
</dbReference>
<dbReference type="SUPFAM" id="SSF54928">
    <property type="entry name" value="RNA-binding domain, RBD"/>
    <property type="match status" value="1"/>
</dbReference>
<dbReference type="PROSITE" id="PS50102">
    <property type="entry name" value="RRM"/>
    <property type="match status" value="1"/>
</dbReference>
<dbReference type="CDD" id="cd12229">
    <property type="entry name" value="RRM_G3BP"/>
    <property type="match status" value="1"/>
</dbReference>
<gene>
    <name evidence="7" type="ORF">OCTVUL_1B017904</name>
</gene>
<evidence type="ECO:0000259" key="5">
    <source>
        <dbReference type="PROSITE" id="PS50102"/>
    </source>
</evidence>
<dbReference type="Proteomes" id="UP001162480">
    <property type="component" value="Chromosome 4"/>
</dbReference>
<feature type="compositionally biased region" description="Gly residues" evidence="4">
    <location>
        <begin position="500"/>
        <end position="521"/>
    </location>
</feature>
<feature type="compositionally biased region" description="Polar residues" evidence="4">
    <location>
        <begin position="277"/>
        <end position="293"/>
    </location>
</feature>
<dbReference type="GO" id="GO:1990904">
    <property type="term" value="C:ribonucleoprotein complex"/>
    <property type="evidence" value="ECO:0007669"/>
    <property type="project" value="TreeGrafter"/>
</dbReference>
<feature type="region of interest" description="Disordered" evidence="4">
    <location>
        <begin position="174"/>
        <end position="364"/>
    </location>
</feature>
<protein>
    <submittedName>
        <fullName evidence="7">GTPase-activating protein-binding 2-like isoform X2</fullName>
    </submittedName>
</protein>
<keyword evidence="2 3" id="KW-0694">RNA-binding</keyword>
<proteinExistence type="predicted"/>
<dbReference type="Pfam" id="PF02136">
    <property type="entry name" value="NTF2"/>
    <property type="match status" value="1"/>
</dbReference>
<dbReference type="GO" id="GO:0003729">
    <property type="term" value="F:mRNA binding"/>
    <property type="evidence" value="ECO:0007669"/>
    <property type="project" value="TreeGrafter"/>
</dbReference>
<dbReference type="InterPro" id="IPR012677">
    <property type="entry name" value="Nucleotide-bd_a/b_plait_sf"/>
</dbReference>
<feature type="compositionally biased region" description="Basic and acidic residues" evidence="4">
    <location>
        <begin position="327"/>
        <end position="345"/>
    </location>
</feature>
<keyword evidence="8" id="KW-1185">Reference proteome</keyword>
<organism evidence="7 8">
    <name type="scientific">Octopus vulgaris</name>
    <name type="common">Common octopus</name>
    <dbReference type="NCBI Taxonomy" id="6645"/>
    <lineage>
        <taxon>Eukaryota</taxon>
        <taxon>Metazoa</taxon>
        <taxon>Spiralia</taxon>
        <taxon>Lophotrochozoa</taxon>
        <taxon>Mollusca</taxon>
        <taxon>Cephalopoda</taxon>
        <taxon>Coleoidea</taxon>
        <taxon>Octopodiformes</taxon>
        <taxon>Octopoda</taxon>
        <taxon>Incirrata</taxon>
        <taxon>Octopodidae</taxon>
        <taxon>Octopus</taxon>
    </lineage>
</organism>
<dbReference type="CDD" id="cd00780">
    <property type="entry name" value="NTF2"/>
    <property type="match status" value="1"/>
</dbReference>
<dbReference type="PROSITE" id="PS50177">
    <property type="entry name" value="NTF2_DOMAIN"/>
    <property type="match status" value="1"/>
</dbReference>
<dbReference type="EMBL" id="OX597817">
    <property type="protein sequence ID" value="CAI9721310.1"/>
    <property type="molecule type" value="Genomic_DNA"/>
</dbReference>
<dbReference type="GO" id="GO:0005829">
    <property type="term" value="C:cytosol"/>
    <property type="evidence" value="ECO:0007669"/>
    <property type="project" value="TreeGrafter"/>
</dbReference>
<dbReference type="InterPro" id="IPR002075">
    <property type="entry name" value="NTF2_dom"/>
</dbReference>
<evidence type="ECO:0000259" key="6">
    <source>
        <dbReference type="PROSITE" id="PS50177"/>
    </source>
</evidence>
<feature type="domain" description="NTF2" evidence="6">
    <location>
        <begin position="46"/>
        <end position="166"/>
    </location>
</feature>
<feature type="region of interest" description="Disordered" evidence="4">
    <location>
        <begin position="1"/>
        <end position="20"/>
    </location>
</feature>
<feature type="compositionally biased region" description="Polar residues" evidence="4">
    <location>
        <begin position="183"/>
        <end position="206"/>
    </location>
</feature>
<evidence type="ECO:0000256" key="1">
    <source>
        <dbReference type="ARBA" id="ARBA00004210"/>
    </source>
</evidence>
<sequence>MWSLKEKSTTTTSKRKKENKKPISSGLVTICKLEEMVMEEPCPQWVGREFVRQYYTIMNEAPNFLHRFYSNNSSFVHGGIEKVGEEQQPVVGQDNIHKKILSLNFSDCRTKIRQVDSQFTVSNAVLIQVTGELSNYGQPMRRFMQTFVLAPQSPKKYYVHNDIFRYQDEVFPDSESDVENFESGGSEQENTETVTQTGPIQESVSQYYEPPSVLSNGNADIDEGPDSPAEKSVEEEPKEEVVEEPVSEPEKELEIKTPEPEPVPEAPVEPKPVSWASLASKNAPPSQPSTTSAGPAGHAQPLGKTQATRSDVKLDMNQGPQPQRARNPRERIRERERTSASRTDDGDSDSLSGRRGSRYPDSHQLFVGNLPHNITEKELRTYFENYGRVVELRINTKSGGGKLPNFGFVVFDTAEPVQHILSVKPIKYNGEHRLNVEEKKPRGAGGSGPEGGRPMSGRGGRGALGSGTARGSIMGGNMSGGRAGIRPSSGGGNRQDNRLGGLGSAGGRGGPGTGGGGGARR</sequence>
<reference evidence="7" key="1">
    <citation type="submission" date="2023-08" db="EMBL/GenBank/DDBJ databases">
        <authorList>
            <person name="Alioto T."/>
            <person name="Alioto T."/>
            <person name="Gomez Garrido J."/>
        </authorList>
    </citation>
    <scope>NUCLEOTIDE SEQUENCE</scope>
</reference>
<dbReference type="SMART" id="SM00360">
    <property type="entry name" value="RRM"/>
    <property type="match status" value="1"/>
</dbReference>
<accession>A0AA36F2I7</accession>
<evidence type="ECO:0000256" key="2">
    <source>
        <dbReference type="ARBA" id="ARBA00022884"/>
    </source>
</evidence>
<feature type="region of interest" description="Disordered" evidence="4">
    <location>
        <begin position="437"/>
        <end position="521"/>
    </location>
</feature>
<feature type="domain" description="RRM" evidence="5">
    <location>
        <begin position="363"/>
        <end position="441"/>
    </location>
</feature>
<evidence type="ECO:0000256" key="4">
    <source>
        <dbReference type="SAM" id="MobiDB-lite"/>
    </source>
</evidence>
<dbReference type="GO" id="GO:0010494">
    <property type="term" value="C:cytoplasmic stress granule"/>
    <property type="evidence" value="ECO:0007669"/>
    <property type="project" value="UniProtKB-SubCell"/>
</dbReference>
<feature type="compositionally biased region" description="Gly residues" evidence="4">
    <location>
        <begin position="473"/>
        <end position="493"/>
    </location>
</feature>
<feature type="compositionally biased region" description="Basic and acidic residues" evidence="4">
    <location>
        <begin position="248"/>
        <end position="259"/>
    </location>
</feature>
<dbReference type="InterPro" id="IPR039539">
    <property type="entry name" value="Ras_GTPase_bind_prot"/>
</dbReference>
<evidence type="ECO:0000313" key="8">
    <source>
        <dbReference type="Proteomes" id="UP001162480"/>
    </source>
</evidence>
<feature type="compositionally biased region" description="Pro residues" evidence="4">
    <location>
        <begin position="260"/>
        <end position="270"/>
    </location>
</feature>
<dbReference type="PANTHER" id="PTHR10693:SF20">
    <property type="entry name" value="AT27578P"/>
    <property type="match status" value="1"/>
</dbReference>
<evidence type="ECO:0000256" key="3">
    <source>
        <dbReference type="PROSITE-ProRule" id="PRU00176"/>
    </source>
</evidence>
<evidence type="ECO:0000313" key="7">
    <source>
        <dbReference type="EMBL" id="CAI9721310.1"/>
    </source>
</evidence>
<comment type="subcellular location">
    <subcellularLocation>
        <location evidence="1">Cytoplasm</location>
        <location evidence="1">Stress granule</location>
    </subcellularLocation>
</comment>
<dbReference type="InterPro" id="IPR035979">
    <property type="entry name" value="RBD_domain_sf"/>
</dbReference>
<name>A0AA36F2I7_OCTVU</name>
<dbReference type="InterPro" id="IPR000504">
    <property type="entry name" value="RRM_dom"/>
</dbReference>
<dbReference type="FunFam" id="3.10.450.50:FF:000010">
    <property type="entry name" value="Ras GTPase-activating protein-binding protein"/>
    <property type="match status" value="1"/>
</dbReference>
<dbReference type="AlphaFoldDB" id="A0AA36F2I7"/>
<dbReference type="PANTHER" id="PTHR10693">
    <property type="entry name" value="RAS GTPASE-ACTIVATING PROTEIN-BINDING PROTEIN"/>
    <property type="match status" value="1"/>
</dbReference>
<dbReference type="SUPFAM" id="SSF54427">
    <property type="entry name" value="NTF2-like"/>
    <property type="match status" value="1"/>
</dbReference>
<feature type="compositionally biased region" description="Acidic residues" evidence="4">
    <location>
        <begin position="236"/>
        <end position="247"/>
    </location>
</feature>
<dbReference type="Gene3D" id="3.30.70.330">
    <property type="match status" value="1"/>
</dbReference>
<dbReference type="InterPro" id="IPR032710">
    <property type="entry name" value="NTF2-like_dom_sf"/>
</dbReference>
<dbReference type="Pfam" id="PF00076">
    <property type="entry name" value="RRM_1"/>
    <property type="match status" value="1"/>
</dbReference>